<protein>
    <recommendedName>
        <fullName evidence="2">Secernin-2</fullName>
    </recommendedName>
</protein>
<keyword evidence="5" id="KW-1185">Reference proteome</keyword>
<evidence type="ECO:0000313" key="5">
    <source>
        <dbReference type="Proteomes" id="UP000694382"/>
    </source>
</evidence>
<dbReference type="InterPro" id="IPR005322">
    <property type="entry name" value="Peptidase_C69"/>
</dbReference>
<dbReference type="GO" id="GO:0070004">
    <property type="term" value="F:cysteine-type exopeptidase activity"/>
    <property type="evidence" value="ECO:0007669"/>
    <property type="project" value="InterPro"/>
</dbReference>
<dbReference type="Gene3D" id="3.60.60.10">
    <property type="entry name" value="Penicillin V Acylase, Chain A"/>
    <property type="match status" value="1"/>
</dbReference>
<comment type="similarity">
    <text evidence="1">Belongs to the peptidase C69 family. Secernin subfamily.</text>
</comment>
<feature type="compositionally biased region" description="Basic residues" evidence="3">
    <location>
        <begin position="456"/>
        <end position="492"/>
    </location>
</feature>
<feature type="compositionally biased region" description="Basic residues" evidence="3">
    <location>
        <begin position="388"/>
        <end position="421"/>
    </location>
</feature>
<reference evidence="4" key="2">
    <citation type="submission" date="2025-08" db="UniProtKB">
        <authorList>
            <consortium name="Ensembl"/>
        </authorList>
    </citation>
    <scope>IDENTIFICATION</scope>
</reference>
<feature type="compositionally biased region" description="Polar residues" evidence="3">
    <location>
        <begin position="530"/>
        <end position="558"/>
    </location>
</feature>
<dbReference type="GO" id="GO:0006508">
    <property type="term" value="P:proteolysis"/>
    <property type="evidence" value="ECO:0007669"/>
    <property type="project" value="InterPro"/>
</dbReference>
<name>A0A8U8BEB4_GEOPR</name>
<accession>A0A8U8BEB4</accession>
<feature type="region of interest" description="Disordered" evidence="3">
    <location>
        <begin position="373"/>
        <end position="679"/>
    </location>
</feature>
<sequence length="719" mass="79039">MAGHGPVPSSCDCFVAMPPHTAAPAVIFAKNADRPRDEVQEIVYVPAATHRPGDKVQCTYLQIEQAERTHAVLLSRPAWLWGAEMGANDCGVCVGNEGVWTREPLGEAEALLGMDLVRLGLERGSSAREALEVITALLERHGQGGSCKEEPVPFVYHNTFLLADRTEAWLLETAGRYWAAQRIREGSLNISNQLSIGSEITAEHAGLRERARSQGWWSGHGEFSFARAFSLEKEPPRMEAAKARLSAGRELLQRHAGHITEETLMSILRDKASGICVDSEGFHTAGSMVSVLPRDPAVPCVHFLTGTPDPSRSVFKPFVFVAGVKAAPQVRSPSFPQDPARQIPRFRSSVDRRHELYRRHQAALELMEREPVLHTPHSPGIPQTRTPCRAHRACGSHRAHRPHRACGSYRPHRAWGSHRPTHPAEPTEPTEPTDPTEPADPTDPHTLRIPQTRTPCRAHRAHRARRPCGSHRAHRAHRPHRACGSHRAHRPRTAQGSYRPAHPAEPAEPADPTEPTEPAEPADPTDPHTLQSPQSPQTLWIPQSPQTPQSLRIPQTRTPCRAHRPHRACGSHRPHRACGSHRPAHPAEPADPVDPTEPAEPTKPTDSTEPVDPTEPAEPKDPTDLTDPTDLADPADSQIPQTLPHPAMGSNPELCDPIPDPPMSLTRPDPRRSGASGSWARCRSWSSRACRACGICCRAGRAPAPRSWPTSSSTAWRPR</sequence>
<organism evidence="4 5">
    <name type="scientific">Geospiza parvula</name>
    <name type="common">Small tree-finch</name>
    <name type="synonym">Camarhynchus parvulus</name>
    <dbReference type="NCBI Taxonomy" id="87175"/>
    <lineage>
        <taxon>Eukaryota</taxon>
        <taxon>Metazoa</taxon>
        <taxon>Chordata</taxon>
        <taxon>Craniata</taxon>
        <taxon>Vertebrata</taxon>
        <taxon>Euteleostomi</taxon>
        <taxon>Archelosauria</taxon>
        <taxon>Archosauria</taxon>
        <taxon>Dinosauria</taxon>
        <taxon>Saurischia</taxon>
        <taxon>Theropoda</taxon>
        <taxon>Coelurosauria</taxon>
        <taxon>Aves</taxon>
        <taxon>Neognathae</taxon>
        <taxon>Neoaves</taxon>
        <taxon>Telluraves</taxon>
        <taxon>Australaves</taxon>
        <taxon>Passeriformes</taxon>
        <taxon>Thraupidae</taxon>
        <taxon>Camarhynchus</taxon>
    </lineage>
</organism>
<proteinExistence type="inferred from homology"/>
<dbReference type="Ensembl" id="ENSCPVT00000027517.1">
    <property type="protein sequence ID" value="ENSCPVP00000023570.1"/>
    <property type="gene ID" value="ENSCPVG00000011265.2"/>
</dbReference>
<evidence type="ECO:0000313" key="4">
    <source>
        <dbReference type="Ensembl" id="ENSCPVP00000023570.1"/>
    </source>
</evidence>
<evidence type="ECO:0000256" key="2">
    <source>
        <dbReference type="ARBA" id="ARBA00040986"/>
    </source>
</evidence>
<dbReference type="GO" id="GO:0016805">
    <property type="term" value="F:dipeptidase activity"/>
    <property type="evidence" value="ECO:0007669"/>
    <property type="project" value="InterPro"/>
</dbReference>
<dbReference type="PANTHER" id="PTHR12994">
    <property type="entry name" value="SECERNIN"/>
    <property type="match status" value="1"/>
</dbReference>
<reference evidence="4" key="1">
    <citation type="submission" date="2020-02" db="EMBL/GenBank/DDBJ databases">
        <authorList>
            <person name="Enbody D E."/>
            <person name="Pettersson E M."/>
        </authorList>
    </citation>
    <scope>NUCLEOTIDE SEQUENCE [LARGE SCALE GENOMIC DNA]</scope>
</reference>
<dbReference type="FunFam" id="3.60.60.10:FF:000001">
    <property type="entry name" value="Secernin 1"/>
    <property type="match status" value="1"/>
</dbReference>
<dbReference type="AlphaFoldDB" id="A0A8U8BEB4"/>
<reference evidence="4" key="3">
    <citation type="submission" date="2025-09" db="UniProtKB">
        <authorList>
            <consortium name="Ensembl"/>
        </authorList>
    </citation>
    <scope>IDENTIFICATION</scope>
</reference>
<dbReference type="PANTHER" id="PTHR12994:SF16">
    <property type="entry name" value="SECERNIN-2"/>
    <property type="match status" value="1"/>
</dbReference>
<dbReference type="Proteomes" id="UP000694382">
    <property type="component" value="Chromosome 27"/>
</dbReference>
<feature type="compositionally biased region" description="Low complexity" evidence="3">
    <location>
        <begin position="625"/>
        <end position="636"/>
    </location>
</feature>
<dbReference type="Pfam" id="PF03577">
    <property type="entry name" value="Peptidase_C69"/>
    <property type="match status" value="1"/>
</dbReference>
<evidence type="ECO:0000256" key="3">
    <source>
        <dbReference type="SAM" id="MobiDB-lite"/>
    </source>
</evidence>
<feature type="compositionally biased region" description="Basic residues" evidence="3">
    <location>
        <begin position="560"/>
        <end position="584"/>
    </location>
</feature>
<evidence type="ECO:0000256" key="1">
    <source>
        <dbReference type="ARBA" id="ARBA00005705"/>
    </source>
</evidence>